<comment type="caution">
    <text evidence="1">The sequence shown here is derived from an EMBL/GenBank/DDBJ whole genome shotgun (WGS) entry which is preliminary data.</text>
</comment>
<gene>
    <name evidence="1" type="ORF">CspeluHIS016_0108630</name>
</gene>
<accession>A0AAD3Y9X8</accession>
<proteinExistence type="predicted"/>
<dbReference type="AlphaFoldDB" id="A0AAD3Y9X8"/>
<reference evidence="1" key="2">
    <citation type="submission" date="2023-06" db="EMBL/GenBank/DDBJ databases">
        <authorList>
            <person name="Kobayashi Y."/>
            <person name="Kayamori A."/>
            <person name="Aoki K."/>
            <person name="Shiwa Y."/>
            <person name="Fujita N."/>
            <person name="Sugita T."/>
            <person name="Iwasaki W."/>
            <person name="Tanaka N."/>
            <person name="Takashima M."/>
        </authorList>
    </citation>
    <scope>NUCLEOTIDE SEQUENCE</scope>
    <source>
        <strain evidence="1">HIS016</strain>
    </source>
</reference>
<name>A0AAD3Y9X8_9TREE</name>
<sequence>MRSLTPTAAAALLLRIKPDASAMTPGWEVEVRSANSARARPLIGADPRARTWLTKGAWVYASIPCERAGPTIVWLV</sequence>
<dbReference type="EMBL" id="BTCM01000001">
    <property type="protein sequence ID" value="GMK54277.1"/>
    <property type="molecule type" value="Genomic_DNA"/>
</dbReference>
<reference evidence="1" key="1">
    <citation type="journal article" date="2023" name="BMC Genomics">
        <title>Chromosome-level genome assemblies of Cutaneotrichosporon spp. (Trichosporonales, Basidiomycota) reveal imbalanced evolution between nucleotide sequences and chromosome synteny.</title>
        <authorList>
            <person name="Kobayashi Y."/>
            <person name="Kayamori A."/>
            <person name="Aoki K."/>
            <person name="Shiwa Y."/>
            <person name="Matsutani M."/>
            <person name="Fujita N."/>
            <person name="Sugita T."/>
            <person name="Iwasaki W."/>
            <person name="Tanaka N."/>
            <person name="Takashima M."/>
        </authorList>
    </citation>
    <scope>NUCLEOTIDE SEQUENCE</scope>
    <source>
        <strain evidence="1">HIS016</strain>
    </source>
</reference>
<dbReference type="Proteomes" id="UP001222932">
    <property type="component" value="Unassembled WGS sequence"/>
</dbReference>
<organism evidence="1 2">
    <name type="scientific">Cutaneotrichosporon spelunceum</name>
    <dbReference type="NCBI Taxonomy" id="1672016"/>
    <lineage>
        <taxon>Eukaryota</taxon>
        <taxon>Fungi</taxon>
        <taxon>Dikarya</taxon>
        <taxon>Basidiomycota</taxon>
        <taxon>Agaricomycotina</taxon>
        <taxon>Tremellomycetes</taxon>
        <taxon>Trichosporonales</taxon>
        <taxon>Trichosporonaceae</taxon>
        <taxon>Cutaneotrichosporon</taxon>
    </lineage>
</organism>
<protein>
    <submittedName>
        <fullName evidence="1">Uncharacterized protein</fullName>
    </submittedName>
</protein>
<keyword evidence="2" id="KW-1185">Reference proteome</keyword>
<evidence type="ECO:0000313" key="2">
    <source>
        <dbReference type="Proteomes" id="UP001222932"/>
    </source>
</evidence>
<evidence type="ECO:0000313" key="1">
    <source>
        <dbReference type="EMBL" id="GMK54277.1"/>
    </source>
</evidence>